<keyword evidence="1" id="KW-0119">Carbohydrate metabolism</keyword>
<dbReference type="EMBL" id="CP044232">
    <property type="protein sequence ID" value="QEW03741.1"/>
    <property type="molecule type" value="Genomic_DNA"/>
</dbReference>
<dbReference type="InterPro" id="IPR036237">
    <property type="entry name" value="Xyl_isomerase-like_sf"/>
</dbReference>
<accession>A0A5J6L5T5</accession>
<evidence type="ECO:0000259" key="2">
    <source>
        <dbReference type="Pfam" id="PF01261"/>
    </source>
</evidence>
<protein>
    <submittedName>
        <fullName evidence="3">Sugar phosphate isomerase/epimerase</fullName>
    </submittedName>
</protein>
<dbReference type="InterPro" id="IPR050312">
    <property type="entry name" value="IolE/XylAMocC-like"/>
</dbReference>
<dbReference type="Proteomes" id="UP000325516">
    <property type="component" value="Chromosome"/>
</dbReference>
<dbReference type="InterPro" id="IPR013022">
    <property type="entry name" value="Xyl_isomerase-like_TIM-brl"/>
</dbReference>
<dbReference type="GO" id="GO:0016853">
    <property type="term" value="F:isomerase activity"/>
    <property type="evidence" value="ECO:0007669"/>
    <property type="project" value="UniProtKB-KW"/>
</dbReference>
<dbReference type="KEGG" id="mlz:F6J85_11985"/>
<gene>
    <name evidence="3" type="ORF">F6J85_11985</name>
</gene>
<dbReference type="AlphaFoldDB" id="A0A5J6L5T5"/>
<proteinExistence type="predicted"/>
<organism evidence="3 4">
    <name type="scientific">Microbacterium lushaniae</name>
    <dbReference type="NCBI Taxonomy" id="2614639"/>
    <lineage>
        <taxon>Bacteria</taxon>
        <taxon>Bacillati</taxon>
        <taxon>Actinomycetota</taxon>
        <taxon>Actinomycetes</taxon>
        <taxon>Micrococcales</taxon>
        <taxon>Microbacteriaceae</taxon>
        <taxon>Microbacterium</taxon>
    </lineage>
</organism>
<dbReference type="PANTHER" id="PTHR12110:SF41">
    <property type="entry name" value="INOSOSE DEHYDRATASE"/>
    <property type="match status" value="1"/>
</dbReference>
<evidence type="ECO:0000256" key="1">
    <source>
        <dbReference type="ARBA" id="ARBA00023277"/>
    </source>
</evidence>
<dbReference type="Gene3D" id="3.20.20.150">
    <property type="entry name" value="Divalent-metal-dependent TIM barrel enzymes"/>
    <property type="match status" value="1"/>
</dbReference>
<evidence type="ECO:0000313" key="4">
    <source>
        <dbReference type="Proteomes" id="UP000325516"/>
    </source>
</evidence>
<sequence length="255" mass="27293">MSTYAPSVQLYTVREALASDLPGTLDSLAALGFTQVEPFGLPDMIDRLAPELERLGLSAPTTHAGFVDADAAGRARVFDAAERIGVRTVIDPFIAPERWQTADDIRMVAERLATAAGEAAGRGLRVGYHNHDHELAATIDGMPALEFFAGILDERVVLEVDTYWALVGGVDPVALLQRLGERVVAIHVKDGPVPGDVADQTPLGQGAVPIREVLAAAPDALRVLELDESRIPPMEALAESLRFLRTLESDGESGR</sequence>
<dbReference type="Pfam" id="PF01261">
    <property type="entry name" value="AP_endonuc_2"/>
    <property type="match status" value="1"/>
</dbReference>
<dbReference type="PANTHER" id="PTHR12110">
    <property type="entry name" value="HYDROXYPYRUVATE ISOMERASE"/>
    <property type="match status" value="1"/>
</dbReference>
<dbReference type="RefSeq" id="WP_150925280.1">
    <property type="nucleotide sequence ID" value="NZ_CP044232.1"/>
</dbReference>
<keyword evidence="3" id="KW-0413">Isomerase</keyword>
<evidence type="ECO:0000313" key="3">
    <source>
        <dbReference type="EMBL" id="QEW03741.1"/>
    </source>
</evidence>
<dbReference type="SUPFAM" id="SSF51658">
    <property type="entry name" value="Xylose isomerase-like"/>
    <property type="match status" value="1"/>
</dbReference>
<keyword evidence="4" id="KW-1185">Reference proteome</keyword>
<feature type="domain" description="Xylose isomerase-like TIM barrel" evidence="2">
    <location>
        <begin position="26"/>
        <end position="246"/>
    </location>
</feature>
<reference evidence="4" key="1">
    <citation type="submission" date="2019-09" db="EMBL/GenBank/DDBJ databases">
        <title>Mumia zhuanghuii sp. nov. isolated from the intestinal contents of plateau pika (Ochotona curzoniae) in the Qinghai-Tibet plateau of China.</title>
        <authorList>
            <person name="Tian Z."/>
        </authorList>
    </citation>
    <scope>NUCLEOTIDE SEQUENCE [LARGE SCALE GENOMIC DNA]</scope>
    <source>
        <strain evidence="4">L-031</strain>
    </source>
</reference>
<name>A0A5J6L5T5_9MICO</name>